<dbReference type="Proteomes" id="UP000799537">
    <property type="component" value="Unassembled WGS sequence"/>
</dbReference>
<accession>A0A6A6CEB3</accession>
<dbReference type="EMBL" id="ML993604">
    <property type="protein sequence ID" value="KAF2164508.1"/>
    <property type="molecule type" value="Genomic_DNA"/>
</dbReference>
<reference evidence="1" key="1">
    <citation type="journal article" date="2020" name="Stud. Mycol.">
        <title>101 Dothideomycetes genomes: a test case for predicting lifestyles and emergence of pathogens.</title>
        <authorList>
            <person name="Haridas S."/>
            <person name="Albert R."/>
            <person name="Binder M."/>
            <person name="Bloem J."/>
            <person name="Labutti K."/>
            <person name="Salamov A."/>
            <person name="Andreopoulos B."/>
            <person name="Baker S."/>
            <person name="Barry K."/>
            <person name="Bills G."/>
            <person name="Bluhm B."/>
            <person name="Cannon C."/>
            <person name="Castanera R."/>
            <person name="Culley D."/>
            <person name="Daum C."/>
            <person name="Ezra D."/>
            <person name="Gonzalez J."/>
            <person name="Henrissat B."/>
            <person name="Kuo A."/>
            <person name="Liang C."/>
            <person name="Lipzen A."/>
            <person name="Lutzoni F."/>
            <person name="Magnuson J."/>
            <person name="Mondo S."/>
            <person name="Nolan M."/>
            <person name="Ohm R."/>
            <person name="Pangilinan J."/>
            <person name="Park H.-J."/>
            <person name="Ramirez L."/>
            <person name="Alfaro M."/>
            <person name="Sun H."/>
            <person name="Tritt A."/>
            <person name="Yoshinaga Y."/>
            <person name="Zwiers L.-H."/>
            <person name="Turgeon B."/>
            <person name="Goodwin S."/>
            <person name="Spatafora J."/>
            <person name="Crous P."/>
            <person name="Grigoriev I."/>
        </authorList>
    </citation>
    <scope>NUCLEOTIDE SEQUENCE</scope>
    <source>
        <strain evidence="1">ATCC 36951</strain>
    </source>
</reference>
<proteinExistence type="predicted"/>
<dbReference type="RefSeq" id="XP_033665397.1">
    <property type="nucleotide sequence ID" value="XM_033807662.1"/>
</dbReference>
<evidence type="ECO:0000313" key="1">
    <source>
        <dbReference type="EMBL" id="KAF2164508.1"/>
    </source>
</evidence>
<name>A0A6A6CEB3_ZASCE</name>
<protein>
    <submittedName>
        <fullName evidence="1">Uncharacterized protein</fullName>
    </submittedName>
</protein>
<gene>
    <name evidence="1" type="ORF">M409DRAFT_25385</name>
</gene>
<organism evidence="1 2">
    <name type="scientific">Zasmidium cellare ATCC 36951</name>
    <dbReference type="NCBI Taxonomy" id="1080233"/>
    <lineage>
        <taxon>Eukaryota</taxon>
        <taxon>Fungi</taxon>
        <taxon>Dikarya</taxon>
        <taxon>Ascomycota</taxon>
        <taxon>Pezizomycotina</taxon>
        <taxon>Dothideomycetes</taxon>
        <taxon>Dothideomycetidae</taxon>
        <taxon>Mycosphaerellales</taxon>
        <taxon>Mycosphaerellaceae</taxon>
        <taxon>Zasmidium</taxon>
    </lineage>
</organism>
<dbReference type="GeneID" id="54560934"/>
<evidence type="ECO:0000313" key="2">
    <source>
        <dbReference type="Proteomes" id="UP000799537"/>
    </source>
</evidence>
<keyword evidence="2" id="KW-1185">Reference proteome</keyword>
<sequence length="278" mass="32233">MTSCTVKLDFGGDFKSWSTEMSSILQAKQLSRISWFNPKYGLMGKLGWQESLHASLAIFSEVEPYLLGRVPVEDRFDAPRLLAHLQKLCWPFRLLSLPAELRNRIYDLYFQSKSFGNKCRGVLVVSCYLDGRYRLPPLTYVSRQIRAESLSLLVGTTSFKSLLPPCYDWEGAQHANRLVRAWVVDAAGAYFRYLRTVYFHIYSFWDCILTFSDRHGLTIDFTDTRNEQVAEHQQKLVSYIKGLEEDRKALNLKGESIVLAMIKEPNVWIFEEDEDEDE</sequence>
<dbReference type="OrthoDB" id="3650755at2759"/>
<dbReference type="AlphaFoldDB" id="A0A6A6CEB3"/>